<gene>
    <name evidence="2" type="ORF">IU459_27440</name>
</gene>
<keyword evidence="1" id="KW-0732">Signal</keyword>
<feature type="chain" id="PRO_5047131375" description="Secreted protein" evidence="1">
    <location>
        <begin position="31"/>
        <end position="159"/>
    </location>
</feature>
<evidence type="ECO:0000313" key="2">
    <source>
        <dbReference type="EMBL" id="MBF6301248.1"/>
    </source>
</evidence>
<dbReference type="EMBL" id="JADLQX010000024">
    <property type="protein sequence ID" value="MBF6301248.1"/>
    <property type="molecule type" value="Genomic_DNA"/>
</dbReference>
<proteinExistence type="predicted"/>
<reference evidence="2 3" key="1">
    <citation type="submission" date="2020-10" db="EMBL/GenBank/DDBJ databases">
        <title>Identification of Nocardia species via Next-generation sequencing and recognition of intraspecies genetic diversity.</title>
        <authorList>
            <person name="Li P."/>
            <person name="Li P."/>
            <person name="Lu B."/>
        </authorList>
    </citation>
    <scope>NUCLEOTIDE SEQUENCE [LARGE SCALE GENOMIC DNA]</scope>
    <source>
        <strain evidence="2 3">BJ06-0157</strain>
    </source>
</reference>
<evidence type="ECO:0000256" key="1">
    <source>
        <dbReference type="SAM" id="SignalP"/>
    </source>
</evidence>
<evidence type="ECO:0008006" key="4">
    <source>
        <dbReference type="Google" id="ProtNLM"/>
    </source>
</evidence>
<organism evidence="2 3">
    <name type="scientific">Nocardia amamiensis</name>
    <dbReference type="NCBI Taxonomy" id="404578"/>
    <lineage>
        <taxon>Bacteria</taxon>
        <taxon>Bacillati</taxon>
        <taxon>Actinomycetota</taxon>
        <taxon>Actinomycetes</taxon>
        <taxon>Mycobacteriales</taxon>
        <taxon>Nocardiaceae</taxon>
        <taxon>Nocardia</taxon>
    </lineage>
</organism>
<dbReference type="RefSeq" id="WP_195132466.1">
    <property type="nucleotide sequence ID" value="NZ_JADLQX010000024.1"/>
</dbReference>
<name>A0ABS0CZG8_9NOCA</name>
<comment type="caution">
    <text evidence="2">The sequence shown here is derived from an EMBL/GenBank/DDBJ whole genome shotgun (WGS) entry which is preliminary data.</text>
</comment>
<evidence type="ECO:0000313" key="3">
    <source>
        <dbReference type="Proteomes" id="UP000702209"/>
    </source>
</evidence>
<dbReference type="Proteomes" id="UP000702209">
    <property type="component" value="Unassembled WGS sequence"/>
</dbReference>
<keyword evidence="3" id="KW-1185">Reference proteome</keyword>
<feature type="signal peptide" evidence="1">
    <location>
        <begin position="1"/>
        <end position="30"/>
    </location>
</feature>
<protein>
    <recommendedName>
        <fullName evidence="4">Secreted protein</fullName>
    </recommendedName>
</protein>
<sequence>MQYTISRLCAIVAALGAMLISGAGSTIANAGPSGPLAIDVRRQLCGNGFIFSKPTIVPPEVYADAWAKCDMPREGDPGLTRDYYLSLQRLGNSGRWESVGQDVRTRLVPWSRQTYTATAPCVPGKWRMYAQVVGTIQGRPYGPIETVSGARDVSADDCK</sequence>
<accession>A0ABS0CZG8</accession>